<dbReference type="AlphaFoldDB" id="A0A239J0Q3"/>
<dbReference type="Pfam" id="PF01266">
    <property type="entry name" value="DAO"/>
    <property type="match status" value="1"/>
</dbReference>
<keyword evidence="2" id="KW-0285">Flavoprotein</keyword>
<dbReference type="OrthoDB" id="9806257at2"/>
<feature type="domain" description="FAD dependent oxidoreductase" evidence="6">
    <location>
        <begin position="50"/>
        <end position="387"/>
    </location>
</feature>
<dbReference type="GO" id="GO:0008115">
    <property type="term" value="F:sarcosine oxidase activity"/>
    <property type="evidence" value="ECO:0007669"/>
    <property type="project" value="TreeGrafter"/>
</dbReference>
<reference evidence="7 8" key="1">
    <citation type="submission" date="2017-06" db="EMBL/GenBank/DDBJ databases">
        <authorList>
            <person name="Kim H.J."/>
            <person name="Triplett B.A."/>
        </authorList>
    </citation>
    <scope>NUCLEOTIDE SEQUENCE [LARGE SCALE GENOMIC DNA]</scope>
    <source>
        <strain evidence="7 8">DS15</strain>
    </source>
</reference>
<evidence type="ECO:0000313" key="7">
    <source>
        <dbReference type="EMBL" id="SNS99420.1"/>
    </source>
</evidence>
<sequence length="407" mass="43675">MDRRRLLAAMATAPAALALGGAKKPKRNDPPDPRRSRRRKGAKAPERHVDVAVVGAGALGAWTAWHLVRKGLSVRLFDAYGAGNGRAASNLPSMMLDPVQGGDALYAGLVEESRAAWERLSDTASLPILAPCEAVTTLAATDNFAAMRGSERLTGEALRPRYTQVAWRPEEAALVAEKGAMLAGRRGVLETILDAQVTPEDMVMPAPLRDKRRDRYVLPDGGSADSLVYASGAWLTELFPQLLTPQHLSAVRHNIFHFGPGQGDTQFRPPAMPALVDRAYGFNLLPDVEGVGVRVRKSTPDASVDPDSFDRRADDRALAEVRQWVAARLPRLADAPVVASAATHDCRTATGDLLLDRLPGHPRVWLVGGGAGRAFALAPAIGARVAAHVEEASRPVEPRWALSRLVA</sequence>
<keyword evidence="3" id="KW-0274">FAD</keyword>
<accession>A0A239J0Q3</accession>
<dbReference type="InterPro" id="IPR045170">
    <property type="entry name" value="MTOX"/>
</dbReference>
<dbReference type="PANTHER" id="PTHR10961:SF46">
    <property type="entry name" value="PEROXISOMAL SARCOSINE OXIDASE"/>
    <property type="match status" value="1"/>
</dbReference>
<protein>
    <submittedName>
        <fullName evidence="7">Glycine/D-amino acid oxidase</fullName>
    </submittedName>
</protein>
<dbReference type="EMBL" id="FZPA01000009">
    <property type="protein sequence ID" value="SNS99420.1"/>
    <property type="molecule type" value="Genomic_DNA"/>
</dbReference>
<dbReference type="PANTHER" id="PTHR10961">
    <property type="entry name" value="PEROXISOMAL SARCOSINE OXIDASE"/>
    <property type="match status" value="1"/>
</dbReference>
<dbReference type="InterPro" id="IPR006076">
    <property type="entry name" value="FAD-dep_OxRdtase"/>
</dbReference>
<dbReference type="Proteomes" id="UP000198339">
    <property type="component" value="Unassembled WGS sequence"/>
</dbReference>
<dbReference type="SUPFAM" id="SSF51971">
    <property type="entry name" value="Nucleotide-binding domain"/>
    <property type="match status" value="1"/>
</dbReference>
<evidence type="ECO:0000259" key="6">
    <source>
        <dbReference type="Pfam" id="PF01266"/>
    </source>
</evidence>
<dbReference type="InterPro" id="IPR036188">
    <property type="entry name" value="FAD/NAD-bd_sf"/>
</dbReference>
<evidence type="ECO:0000256" key="1">
    <source>
        <dbReference type="ARBA" id="ARBA00001974"/>
    </source>
</evidence>
<dbReference type="GO" id="GO:0050660">
    <property type="term" value="F:flavin adenine dinucleotide binding"/>
    <property type="evidence" value="ECO:0007669"/>
    <property type="project" value="InterPro"/>
</dbReference>
<dbReference type="RefSeq" id="WP_089216355.1">
    <property type="nucleotide sequence ID" value="NZ_FZPA01000009.1"/>
</dbReference>
<feature type="region of interest" description="Disordered" evidence="5">
    <location>
        <begin position="16"/>
        <end position="46"/>
    </location>
</feature>
<keyword evidence="4" id="KW-0560">Oxidoreductase</keyword>
<keyword evidence="8" id="KW-1185">Reference proteome</keyword>
<evidence type="ECO:0000313" key="8">
    <source>
        <dbReference type="Proteomes" id="UP000198339"/>
    </source>
</evidence>
<evidence type="ECO:0000256" key="5">
    <source>
        <dbReference type="SAM" id="MobiDB-lite"/>
    </source>
</evidence>
<organism evidence="7 8">
    <name type="scientific">Sphingopyxis indica</name>
    <dbReference type="NCBI Taxonomy" id="436663"/>
    <lineage>
        <taxon>Bacteria</taxon>
        <taxon>Pseudomonadati</taxon>
        <taxon>Pseudomonadota</taxon>
        <taxon>Alphaproteobacteria</taxon>
        <taxon>Sphingomonadales</taxon>
        <taxon>Sphingomonadaceae</taxon>
        <taxon>Sphingopyxis</taxon>
    </lineage>
</organism>
<proteinExistence type="predicted"/>
<name>A0A239J0Q3_9SPHN</name>
<evidence type="ECO:0000256" key="3">
    <source>
        <dbReference type="ARBA" id="ARBA00022827"/>
    </source>
</evidence>
<comment type="cofactor">
    <cofactor evidence="1">
        <name>FAD</name>
        <dbReference type="ChEBI" id="CHEBI:57692"/>
    </cofactor>
</comment>
<gene>
    <name evidence="7" type="ORF">SAMN06295955_10924</name>
</gene>
<dbReference type="Gene3D" id="3.50.50.60">
    <property type="entry name" value="FAD/NAD(P)-binding domain"/>
    <property type="match status" value="1"/>
</dbReference>
<evidence type="ECO:0000256" key="2">
    <source>
        <dbReference type="ARBA" id="ARBA00022630"/>
    </source>
</evidence>
<evidence type="ECO:0000256" key="4">
    <source>
        <dbReference type="ARBA" id="ARBA00023002"/>
    </source>
</evidence>
<dbReference type="Gene3D" id="3.30.9.10">
    <property type="entry name" value="D-Amino Acid Oxidase, subunit A, domain 2"/>
    <property type="match status" value="1"/>
</dbReference>